<keyword evidence="2" id="KW-1185">Reference proteome</keyword>
<dbReference type="Proteomes" id="UP001362999">
    <property type="component" value="Unassembled WGS sequence"/>
</dbReference>
<protein>
    <submittedName>
        <fullName evidence="1">Uncharacterized protein</fullName>
    </submittedName>
</protein>
<name>A0AAV9ZJF5_9AGAR</name>
<proteinExistence type="predicted"/>
<accession>A0AAV9ZJF5</accession>
<evidence type="ECO:0000313" key="2">
    <source>
        <dbReference type="Proteomes" id="UP001362999"/>
    </source>
</evidence>
<organism evidence="1 2">
    <name type="scientific">Favolaschia claudopus</name>
    <dbReference type="NCBI Taxonomy" id="2862362"/>
    <lineage>
        <taxon>Eukaryota</taxon>
        <taxon>Fungi</taxon>
        <taxon>Dikarya</taxon>
        <taxon>Basidiomycota</taxon>
        <taxon>Agaricomycotina</taxon>
        <taxon>Agaricomycetes</taxon>
        <taxon>Agaricomycetidae</taxon>
        <taxon>Agaricales</taxon>
        <taxon>Marasmiineae</taxon>
        <taxon>Mycenaceae</taxon>
        <taxon>Favolaschia</taxon>
    </lineage>
</organism>
<evidence type="ECO:0000313" key="1">
    <source>
        <dbReference type="EMBL" id="KAK6984179.1"/>
    </source>
</evidence>
<comment type="caution">
    <text evidence="1">The sequence shown here is derived from an EMBL/GenBank/DDBJ whole genome shotgun (WGS) entry which is preliminary data.</text>
</comment>
<dbReference type="AlphaFoldDB" id="A0AAV9ZJF5"/>
<sequence>MQAFVSSDLECVRGELPGRFGTATTVVIQYERNTTIKDCPENTALDDDLMNPLDTSITAKIIERHTALLKPNRRIILNFASCADGQFTAHYCNDEPMGHANVLTNAGFPSMLLSSLRWTHRFLAGHPMYLVTLSDDAGVIWVSKEAADFAPVPNVSFFAGLPSTDVKARMGVRYRRGNCFPTLV</sequence>
<reference evidence="1 2" key="1">
    <citation type="journal article" date="2024" name="J Genomics">
        <title>Draft genome sequencing and assembly of Favolaschia claudopus CIRM-BRFM 2984 isolated from oak limbs.</title>
        <authorList>
            <person name="Navarro D."/>
            <person name="Drula E."/>
            <person name="Chaduli D."/>
            <person name="Cazenave R."/>
            <person name="Ahrendt S."/>
            <person name="Wang J."/>
            <person name="Lipzen A."/>
            <person name="Daum C."/>
            <person name="Barry K."/>
            <person name="Grigoriev I.V."/>
            <person name="Favel A."/>
            <person name="Rosso M.N."/>
            <person name="Martin F."/>
        </authorList>
    </citation>
    <scope>NUCLEOTIDE SEQUENCE [LARGE SCALE GENOMIC DNA]</scope>
    <source>
        <strain evidence="1 2">CIRM-BRFM 2984</strain>
    </source>
</reference>
<dbReference type="EMBL" id="JAWWNJ010000141">
    <property type="protein sequence ID" value="KAK6984179.1"/>
    <property type="molecule type" value="Genomic_DNA"/>
</dbReference>
<gene>
    <name evidence="1" type="ORF">R3P38DRAFT_3232471</name>
</gene>